<dbReference type="InterPro" id="IPR003203">
    <property type="entry name" value="CobU/CobP"/>
</dbReference>
<dbReference type="UniPathway" id="UPA00148">
    <property type="reaction ID" value="UER00236"/>
</dbReference>
<evidence type="ECO:0000256" key="7">
    <source>
        <dbReference type="ARBA" id="ARBA00007490"/>
    </source>
</evidence>
<comment type="catalytic activity">
    <reaction evidence="1">
        <text>adenosylcob(III)inamide + ATP = adenosylcob(III)inamide phosphate + ADP + H(+)</text>
        <dbReference type="Rhea" id="RHEA:15769"/>
        <dbReference type="ChEBI" id="CHEBI:2480"/>
        <dbReference type="ChEBI" id="CHEBI:15378"/>
        <dbReference type="ChEBI" id="CHEBI:30616"/>
        <dbReference type="ChEBI" id="CHEBI:58502"/>
        <dbReference type="ChEBI" id="CHEBI:456216"/>
        <dbReference type="EC" id="2.7.1.156"/>
    </reaction>
</comment>
<reference evidence="20 21" key="1">
    <citation type="submission" date="2019-08" db="EMBL/GenBank/DDBJ databases">
        <title>In-depth cultivation of the pig gut microbiome towards novel bacterial diversity and tailored functional studies.</title>
        <authorList>
            <person name="Wylensek D."/>
            <person name="Hitch T.C.A."/>
            <person name="Clavel T."/>
        </authorList>
    </citation>
    <scope>NUCLEOTIDE SEQUENCE [LARGE SCALE GENOMIC DNA]</scope>
    <source>
        <strain evidence="20 21">Oil+RF-744-WCA-WT-11</strain>
    </source>
</reference>
<evidence type="ECO:0000313" key="21">
    <source>
        <dbReference type="Proteomes" id="UP000481852"/>
    </source>
</evidence>
<sequence>MLVAVTGGSGSGKSAYAEQTAVRLADGGRLLYLATMMRDGARAQERIRRHRALRRGKGFLTIEKTDRLCEIDPGILQGATVLLEDLSNLAANVFFGTGEETVGRADREKACAACLQDLRYLQNQADNLVVVMNEVFADGIRYGEGTMQYLRLLGALNSAAARQADAAYEVVYGIPVPLRGGTLAAASVCEQAYDDTESV</sequence>
<accession>A0A6L5X6Z9</accession>
<evidence type="ECO:0000256" key="17">
    <source>
        <dbReference type="ARBA" id="ARBA00030571"/>
    </source>
</evidence>
<dbReference type="EC" id="2.7.1.156" evidence="8"/>
<evidence type="ECO:0000256" key="8">
    <source>
        <dbReference type="ARBA" id="ARBA00012016"/>
    </source>
</evidence>
<evidence type="ECO:0000256" key="13">
    <source>
        <dbReference type="ARBA" id="ARBA00022777"/>
    </source>
</evidence>
<dbReference type="GO" id="GO:0043752">
    <property type="term" value="F:adenosylcobinamide kinase activity"/>
    <property type="evidence" value="ECO:0007669"/>
    <property type="project" value="UniProtKB-EC"/>
</dbReference>
<protein>
    <recommendedName>
        <fullName evidence="16">Adenosylcobinamide kinase</fullName>
        <ecNumber evidence="8">2.7.1.156</ecNumber>
        <ecNumber evidence="9">2.7.7.62</ecNumber>
    </recommendedName>
    <alternativeName>
        <fullName evidence="17">Adenosylcobinamide-phosphate guanylyltransferase</fullName>
    </alternativeName>
</protein>
<keyword evidence="10" id="KW-0169">Cobalamin biosynthesis</keyword>
<evidence type="ECO:0000256" key="3">
    <source>
        <dbReference type="ARBA" id="ARBA00001522"/>
    </source>
</evidence>
<evidence type="ECO:0000256" key="2">
    <source>
        <dbReference type="ARBA" id="ARBA00000711"/>
    </source>
</evidence>
<evidence type="ECO:0000256" key="9">
    <source>
        <dbReference type="ARBA" id="ARBA00012523"/>
    </source>
</evidence>
<dbReference type="Pfam" id="PF02283">
    <property type="entry name" value="CobU"/>
    <property type="match status" value="1"/>
</dbReference>
<comment type="function">
    <text evidence="4">Catalyzes ATP-dependent phosphorylation of adenosylcobinamide and addition of GMP to adenosylcobinamide phosphate.</text>
</comment>
<keyword evidence="11" id="KW-0808">Transferase</keyword>
<evidence type="ECO:0000256" key="15">
    <source>
        <dbReference type="ARBA" id="ARBA00023134"/>
    </source>
</evidence>
<keyword evidence="12 19" id="KW-0547">Nucleotide-binding</keyword>
<evidence type="ECO:0000256" key="19">
    <source>
        <dbReference type="PIRSR" id="PIRSR006135-2"/>
    </source>
</evidence>
<keyword evidence="21" id="KW-1185">Reference proteome</keyword>
<name>A0A6L5X6Z9_9FIRM</name>
<evidence type="ECO:0000256" key="16">
    <source>
        <dbReference type="ARBA" id="ARBA00029570"/>
    </source>
</evidence>
<comment type="similarity">
    <text evidence="7">Belongs to the CobU/CobP family.</text>
</comment>
<dbReference type="AlphaFoldDB" id="A0A6L5X6Z9"/>
<gene>
    <name evidence="20" type="ORF">FYJ35_09190</name>
</gene>
<feature type="binding site" evidence="19">
    <location>
        <position position="84"/>
    </location>
    <ligand>
        <name>GTP</name>
        <dbReference type="ChEBI" id="CHEBI:37565"/>
    </ligand>
</feature>
<evidence type="ECO:0000256" key="14">
    <source>
        <dbReference type="ARBA" id="ARBA00022840"/>
    </source>
</evidence>
<keyword evidence="13" id="KW-0418">Kinase</keyword>
<evidence type="ECO:0000256" key="18">
    <source>
        <dbReference type="PIRSR" id="PIRSR006135-1"/>
    </source>
</evidence>
<feature type="active site" description="GMP-histidine intermediate" evidence="18">
    <location>
        <position position="50"/>
    </location>
</feature>
<dbReference type="InterPro" id="IPR027417">
    <property type="entry name" value="P-loop_NTPase"/>
</dbReference>
<evidence type="ECO:0000256" key="4">
    <source>
        <dbReference type="ARBA" id="ARBA00003889"/>
    </source>
</evidence>
<evidence type="ECO:0000313" key="20">
    <source>
        <dbReference type="EMBL" id="MSS15205.1"/>
    </source>
</evidence>
<keyword evidence="14" id="KW-0067">ATP-binding</keyword>
<evidence type="ECO:0000256" key="11">
    <source>
        <dbReference type="ARBA" id="ARBA00022679"/>
    </source>
</evidence>
<dbReference type="Gene3D" id="3.40.50.300">
    <property type="entry name" value="P-loop containing nucleotide triphosphate hydrolases"/>
    <property type="match status" value="1"/>
</dbReference>
<comment type="catalytic activity">
    <reaction evidence="2">
        <text>adenosylcob(III)inamide phosphate + GTP + H(+) = adenosylcob(III)inamide-GDP + diphosphate</text>
        <dbReference type="Rhea" id="RHEA:22712"/>
        <dbReference type="ChEBI" id="CHEBI:15378"/>
        <dbReference type="ChEBI" id="CHEBI:33019"/>
        <dbReference type="ChEBI" id="CHEBI:37565"/>
        <dbReference type="ChEBI" id="CHEBI:58502"/>
        <dbReference type="ChEBI" id="CHEBI:60487"/>
        <dbReference type="EC" id="2.7.7.62"/>
    </reaction>
</comment>
<comment type="caution">
    <text evidence="20">The sequence shown here is derived from an EMBL/GenBank/DDBJ whole genome shotgun (WGS) entry which is preliminary data.</text>
</comment>
<dbReference type="GO" id="GO:0008820">
    <property type="term" value="F:cobinamide phosphate guanylyltransferase activity"/>
    <property type="evidence" value="ECO:0007669"/>
    <property type="project" value="UniProtKB-EC"/>
</dbReference>
<dbReference type="EC" id="2.7.7.62" evidence="9"/>
<dbReference type="GO" id="GO:0005525">
    <property type="term" value="F:GTP binding"/>
    <property type="evidence" value="ECO:0007669"/>
    <property type="project" value="UniProtKB-KW"/>
</dbReference>
<dbReference type="Proteomes" id="UP000481852">
    <property type="component" value="Unassembled WGS sequence"/>
</dbReference>
<dbReference type="GO" id="GO:0009236">
    <property type="term" value="P:cobalamin biosynthetic process"/>
    <property type="evidence" value="ECO:0007669"/>
    <property type="project" value="UniProtKB-UniPathway"/>
</dbReference>
<evidence type="ECO:0000256" key="5">
    <source>
        <dbReference type="ARBA" id="ARBA00004692"/>
    </source>
</evidence>
<evidence type="ECO:0000256" key="1">
    <source>
        <dbReference type="ARBA" id="ARBA00000312"/>
    </source>
</evidence>
<proteinExistence type="inferred from homology"/>
<dbReference type="EMBL" id="VULZ01000009">
    <property type="protein sequence ID" value="MSS15205.1"/>
    <property type="molecule type" value="Genomic_DNA"/>
</dbReference>
<dbReference type="GO" id="GO:0005524">
    <property type="term" value="F:ATP binding"/>
    <property type="evidence" value="ECO:0007669"/>
    <property type="project" value="UniProtKB-KW"/>
</dbReference>
<comment type="pathway">
    <text evidence="6">Cofactor biosynthesis; adenosylcobalamin biosynthesis; adenosylcobalamin from cob(II)yrinate a,c-diamide: step 5/7.</text>
</comment>
<comment type="catalytic activity">
    <reaction evidence="3">
        <text>adenosylcob(III)inamide + GTP = adenosylcob(III)inamide phosphate + GDP + H(+)</text>
        <dbReference type="Rhea" id="RHEA:15765"/>
        <dbReference type="ChEBI" id="CHEBI:2480"/>
        <dbReference type="ChEBI" id="CHEBI:15378"/>
        <dbReference type="ChEBI" id="CHEBI:37565"/>
        <dbReference type="ChEBI" id="CHEBI:58189"/>
        <dbReference type="ChEBI" id="CHEBI:58502"/>
        <dbReference type="EC" id="2.7.1.156"/>
    </reaction>
</comment>
<dbReference type="PANTHER" id="PTHR34848:SF1">
    <property type="entry name" value="BIFUNCTIONAL ADENOSYLCOBALAMIN BIOSYNTHESIS PROTEIN COBU"/>
    <property type="match status" value="1"/>
</dbReference>
<evidence type="ECO:0000256" key="6">
    <source>
        <dbReference type="ARBA" id="ARBA00005159"/>
    </source>
</evidence>
<feature type="binding site" evidence="19">
    <location>
        <position position="63"/>
    </location>
    <ligand>
        <name>GTP</name>
        <dbReference type="ChEBI" id="CHEBI:37565"/>
    </ligand>
</feature>
<keyword evidence="15 19" id="KW-0342">GTP-binding</keyword>
<organism evidence="20 21">
    <name type="scientific">Porcincola intestinalis</name>
    <dbReference type="NCBI Taxonomy" id="2606632"/>
    <lineage>
        <taxon>Bacteria</taxon>
        <taxon>Bacillati</taxon>
        <taxon>Bacillota</taxon>
        <taxon>Clostridia</taxon>
        <taxon>Lachnospirales</taxon>
        <taxon>Lachnospiraceae</taxon>
        <taxon>Porcincola</taxon>
    </lineage>
</organism>
<dbReference type="PIRSF" id="PIRSF006135">
    <property type="entry name" value="CobU"/>
    <property type="match status" value="1"/>
</dbReference>
<comment type="pathway">
    <text evidence="5">Cofactor biosynthesis; adenosylcobalamin biosynthesis; adenosylcobalamin from cob(II)yrinate a,c-diamide: step 6/7.</text>
</comment>
<dbReference type="SUPFAM" id="SSF52540">
    <property type="entry name" value="P-loop containing nucleoside triphosphate hydrolases"/>
    <property type="match status" value="1"/>
</dbReference>
<evidence type="ECO:0000256" key="10">
    <source>
        <dbReference type="ARBA" id="ARBA00022573"/>
    </source>
</evidence>
<feature type="binding site" evidence="19">
    <location>
        <begin position="7"/>
        <end position="14"/>
    </location>
    <ligand>
        <name>GTP</name>
        <dbReference type="ChEBI" id="CHEBI:37565"/>
    </ligand>
</feature>
<dbReference type="RefSeq" id="WP_154525803.1">
    <property type="nucleotide sequence ID" value="NZ_VULZ01000009.1"/>
</dbReference>
<feature type="binding site" evidence="19">
    <location>
        <begin position="51"/>
        <end position="55"/>
    </location>
    <ligand>
        <name>GTP</name>
        <dbReference type="ChEBI" id="CHEBI:37565"/>
    </ligand>
</feature>
<dbReference type="PANTHER" id="PTHR34848">
    <property type="match status" value="1"/>
</dbReference>
<evidence type="ECO:0000256" key="12">
    <source>
        <dbReference type="ARBA" id="ARBA00022741"/>
    </source>
</evidence>